<dbReference type="EMBL" id="SISG01000001">
    <property type="protein sequence ID" value="TBN56146.1"/>
    <property type="molecule type" value="Genomic_DNA"/>
</dbReference>
<dbReference type="RefSeq" id="WP_130980256.1">
    <property type="nucleotide sequence ID" value="NZ_SISG01000001.1"/>
</dbReference>
<proteinExistence type="predicted"/>
<evidence type="ECO:0000313" key="2">
    <source>
        <dbReference type="Proteomes" id="UP000294194"/>
    </source>
</evidence>
<evidence type="ECO:0000313" key="1">
    <source>
        <dbReference type="EMBL" id="TBN56146.1"/>
    </source>
</evidence>
<name>A0A4Q9GN66_9MICO</name>
<sequence length="181" mass="18114">MSDLDGLLATIPVGDIAKKLGVDEATAESAVKQILPALVGGMAANSTDEAGAKSLEKALGKHSGRSVSVADVDEADGEKIVNNVFGAKKREVVTAVAAKSEKADESLISKLLPILAPIVLAWLASQFFNKKEEAAAPATPAAKKESGGGGIGDLLGGLVGSKQGQDMLGGLLGGLLGGGKK</sequence>
<reference evidence="2" key="1">
    <citation type="submission" date="2019-02" db="EMBL/GenBank/DDBJ databases">
        <title>Glaciihabitans arcticus sp. nov., a psychrotolerant bacterium isolated from polar soil.</title>
        <authorList>
            <person name="Dahal R.H."/>
        </authorList>
    </citation>
    <scope>NUCLEOTIDE SEQUENCE [LARGE SCALE GENOMIC DNA]</scope>
    <source>
        <strain evidence="2">RP-3-7</strain>
    </source>
</reference>
<organism evidence="1 2">
    <name type="scientific">Glaciihabitans arcticus</name>
    <dbReference type="NCBI Taxonomy" id="2668039"/>
    <lineage>
        <taxon>Bacteria</taxon>
        <taxon>Bacillati</taxon>
        <taxon>Actinomycetota</taxon>
        <taxon>Actinomycetes</taxon>
        <taxon>Micrococcales</taxon>
        <taxon>Microbacteriaceae</taxon>
        <taxon>Glaciihabitans</taxon>
    </lineage>
</organism>
<dbReference type="InterPro" id="IPR009282">
    <property type="entry name" value="DUF937"/>
</dbReference>
<protein>
    <submittedName>
        <fullName evidence="1">DUF937 domain-containing protein</fullName>
    </submittedName>
</protein>
<accession>A0A4Q9GN66</accession>
<keyword evidence="2" id="KW-1185">Reference proteome</keyword>
<gene>
    <name evidence="1" type="ORF">EYE40_01340</name>
</gene>
<dbReference type="AlphaFoldDB" id="A0A4Q9GN66"/>
<comment type="caution">
    <text evidence="1">The sequence shown here is derived from an EMBL/GenBank/DDBJ whole genome shotgun (WGS) entry which is preliminary data.</text>
</comment>
<dbReference type="Pfam" id="PF06078">
    <property type="entry name" value="DUF937"/>
    <property type="match status" value="1"/>
</dbReference>
<dbReference type="Proteomes" id="UP000294194">
    <property type="component" value="Unassembled WGS sequence"/>
</dbReference>